<dbReference type="EMBL" id="CP104213">
    <property type="protein sequence ID" value="UWX65597.1"/>
    <property type="molecule type" value="Genomic_DNA"/>
</dbReference>
<accession>A0ABY5YKG8</accession>
<evidence type="ECO:0000313" key="3">
    <source>
        <dbReference type="Proteomes" id="UP001060261"/>
    </source>
</evidence>
<dbReference type="PANTHER" id="PTHR47505">
    <property type="entry name" value="DNA UTILIZATION PROTEIN YHGH"/>
    <property type="match status" value="1"/>
</dbReference>
<dbReference type="InterPro" id="IPR051910">
    <property type="entry name" value="ComF/GntX_DNA_util-trans"/>
</dbReference>
<protein>
    <submittedName>
        <fullName evidence="2">ComF family protein</fullName>
    </submittedName>
</protein>
<evidence type="ECO:0000313" key="2">
    <source>
        <dbReference type="EMBL" id="UWX65597.1"/>
    </source>
</evidence>
<comment type="similarity">
    <text evidence="1">Belongs to the ComF/GntX family.</text>
</comment>
<dbReference type="Gene3D" id="3.40.50.2020">
    <property type="match status" value="1"/>
</dbReference>
<name>A0ABY5YKG8_9DEIO</name>
<dbReference type="PANTHER" id="PTHR47505:SF1">
    <property type="entry name" value="DNA UTILIZATION PROTEIN YHGH"/>
    <property type="match status" value="1"/>
</dbReference>
<dbReference type="InterPro" id="IPR029057">
    <property type="entry name" value="PRTase-like"/>
</dbReference>
<evidence type="ECO:0000256" key="1">
    <source>
        <dbReference type="ARBA" id="ARBA00008007"/>
    </source>
</evidence>
<organism evidence="2 3">
    <name type="scientific">Deinococcus rubellus</name>
    <dbReference type="NCBI Taxonomy" id="1889240"/>
    <lineage>
        <taxon>Bacteria</taxon>
        <taxon>Thermotogati</taxon>
        <taxon>Deinococcota</taxon>
        <taxon>Deinococci</taxon>
        <taxon>Deinococcales</taxon>
        <taxon>Deinococcaceae</taxon>
        <taxon>Deinococcus</taxon>
    </lineage>
</organism>
<reference evidence="2" key="1">
    <citation type="submission" date="2022-09" db="EMBL/GenBank/DDBJ databases">
        <title>genome sequence of Deinococcus rubellus.</title>
        <authorList>
            <person name="Srinivasan S."/>
        </authorList>
    </citation>
    <scope>NUCLEOTIDE SEQUENCE</scope>
    <source>
        <strain evidence="2">Ant6</strain>
    </source>
</reference>
<dbReference type="CDD" id="cd06223">
    <property type="entry name" value="PRTases_typeI"/>
    <property type="match status" value="1"/>
</dbReference>
<keyword evidence="3" id="KW-1185">Reference proteome</keyword>
<sequence length="206" mass="22218">MLPRPCPGCGAALGRESGLCRACRAELRPRLERHSMLSNAVTPHLVILGEHRAVLRRAARELKYGGHRDLAQVLGAALARGVPDEWHLKAVSAVPMHAGRQRQRRFNHAELLARCVASELGLPYQESLRRTRATTQQAKLSGQARLGNLIGAFSARGQGLSLSGAGLSQPLLMVDDVMTTGATLRACRDALAEGGVTEVFYAVLTR</sequence>
<gene>
    <name evidence="2" type="ORF">N0D28_06850</name>
</gene>
<dbReference type="InterPro" id="IPR000836">
    <property type="entry name" value="PRTase_dom"/>
</dbReference>
<proteinExistence type="inferred from homology"/>
<dbReference type="SUPFAM" id="SSF53271">
    <property type="entry name" value="PRTase-like"/>
    <property type="match status" value="1"/>
</dbReference>
<dbReference type="Proteomes" id="UP001060261">
    <property type="component" value="Chromosome"/>
</dbReference>